<dbReference type="Pfam" id="PF01582">
    <property type="entry name" value="TIR"/>
    <property type="match status" value="1"/>
</dbReference>
<reference evidence="3" key="2">
    <citation type="submission" date="2021-01" db="UniProtKB">
        <authorList>
            <consortium name="EnsemblPlants"/>
        </authorList>
    </citation>
    <scope>IDENTIFICATION</scope>
</reference>
<keyword evidence="1" id="KW-0520">NAD</keyword>
<name>A0A7N2MGI7_QUELO</name>
<feature type="domain" description="TIR" evidence="2">
    <location>
        <begin position="53"/>
        <end position="183"/>
    </location>
</feature>
<accession>A0A7N2MGI7</accession>
<dbReference type="InterPro" id="IPR008808">
    <property type="entry name" value="Powdery_mildew-R_dom"/>
</dbReference>
<dbReference type="Gramene" id="QL09p003333:mrna">
    <property type="protein sequence ID" value="QL09p003333:mrna"/>
    <property type="gene ID" value="QL09p003333"/>
</dbReference>
<protein>
    <recommendedName>
        <fullName evidence="2">TIR domain-containing protein</fullName>
    </recommendedName>
</protein>
<sequence length="373" mass="42379">MLVNCHHLQHSGSQDIHTSSSLDSGDRLVSEFPVRLPPVLQAEFLHHHHSPRFKYDVFLSFHGNDTRDNFTNHLYSELIGNVIKAYRDEEGIEQGTFVAPELMKAIKESKFAIVVLSENYALLRMQNGTFALAFAKHEEDSRVKSEKIQTWKDALKCAIHIAGFVVEDSTVLSRVENKRSYQKLYLLINFKQIRSESTVVQHISGDIKRELYASFVGGAFLEAKLGEVFGVLHDTVKNVGSKVLTFKSFFKNFESNLDLLAPVVEEVKEKLDCPEQETRSLIKKMKDVKQLIDMCSDIGDMNKFYRMYTNIMNLDEAIVRFCRLSCSVPRPPDFTVGLDVPLKVLKTKLLKEKQQQLLLTAPGGCGKTAFLKC</sequence>
<dbReference type="PROSITE" id="PS50104">
    <property type="entry name" value="TIR"/>
    <property type="match status" value="1"/>
</dbReference>
<dbReference type="SMART" id="SM00255">
    <property type="entry name" value="TIR"/>
    <property type="match status" value="1"/>
</dbReference>
<reference evidence="3 4" key="1">
    <citation type="journal article" date="2016" name="G3 (Bethesda)">
        <title>First Draft Assembly and Annotation of the Genome of a California Endemic Oak Quercus lobata Nee (Fagaceae).</title>
        <authorList>
            <person name="Sork V.L."/>
            <person name="Fitz-Gibbon S.T."/>
            <person name="Puiu D."/>
            <person name="Crepeau M."/>
            <person name="Gugger P.F."/>
            <person name="Sherman R."/>
            <person name="Stevens K."/>
            <person name="Langley C.H."/>
            <person name="Pellegrini M."/>
            <person name="Salzberg S.L."/>
        </authorList>
    </citation>
    <scope>NUCLEOTIDE SEQUENCE [LARGE SCALE GENOMIC DNA]</scope>
    <source>
        <strain evidence="3 4">cv. SW786</strain>
    </source>
</reference>
<dbReference type="AlphaFoldDB" id="A0A7N2MGI7"/>
<dbReference type="EnsemblPlants" id="QL09p003333:mrna">
    <property type="protein sequence ID" value="QL09p003333:mrna"/>
    <property type="gene ID" value="QL09p003333"/>
</dbReference>
<dbReference type="SUPFAM" id="SSF52200">
    <property type="entry name" value="Toll/Interleukin receptor TIR domain"/>
    <property type="match status" value="1"/>
</dbReference>
<keyword evidence="4" id="KW-1185">Reference proteome</keyword>
<dbReference type="Proteomes" id="UP000594261">
    <property type="component" value="Chromosome 9"/>
</dbReference>
<dbReference type="PANTHER" id="PTHR32009">
    <property type="entry name" value="TMV RESISTANCE PROTEIN N-LIKE"/>
    <property type="match status" value="1"/>
</dbReference>
<dbReference type="EMBL" id="LRBV02000009">
    <property type="status" value="NOT_ANNOTATED_CDS"/>
    <property type="molecule type" value="Genomic_DNA"/>
</dbReference>
<evidence type="ECO:0000313" key="3">
    <source>
        <dbReference type="EnsemblPlants" id="QL09p003333:mrna"/>
    </source>
</evidence>
<evidence type="ECO:0000313" key="4">
    <source>
        <dbReference type="Proteomes" id="UP000594261"/>
    </source>
</evidence>
<dbReference type="InterPro" id="IPR000157">
    <property type="entry name" value="TIR_dom"/>
</dbReference>
<organism evidence="3 4">
    <name type="scientific">Quercus lobata</name>
    <name type="common">Valley oak</name>
    <dbReference type="NCBI Taxonomy" id="97700"/>
    <lineage>
        <taxon>Eukaryota</taxon>
        <taxon>Viridiplantae</taxon>
        <taxon>Streptophyta</taxon>
        <taxon>Embryophyta</taxon>
        <taxon>Tracheophyta</taxon>
        <taxon>Spermatophyta</taxon>
        <taxon>Magnoliopsida</taxon>
        <taxon>eudicotyledons</taxon>
        <taxon>Gunneridae</taxon>
        <taxon>Pentapetalae</taxon>
        <taxon>rosids</taxon>
        <taxon>fabids</taxon>
        <taxon>Fagales</taxon>
        <taxon>Fagaceae</taxon>
        <taxon>Quercus</taxon>
    </lineage>
</organism>
<dbReference type="Gene3D" id="3.40.50.10140">
    <property type="entry name" value="Toll/interleukin-1 receptor homology (TIR) domain"/>
    <property type="match status" value="2"/>
</dbReference>
<dbReference type="InParanoid" id="A0A7N2MGI7"/>
<evidence type="ECO:0000259" key="2">
    <source>
        <dbReference type="PROSITE" id="PS50104"/>
    </source>
</evidence>
<dbReference type="Pfam" id="PF05659">
    <property type="entry name" value="RPW8"/>
    <property type="match status" value="1"/>
</dbReference>
<proteinExistence type="predicted"/>
<evidence type="ECO:0000256" key="1">
    <source>
        <dbReference type="ARBA" id="ARBA00023027"/>
    </source>
</evidence>
<dbReference type="InterPro" id="IPR035897">
    <property type="entry name" value="Toll_tir_struct_dom_sf"/>
</dbReference>
<dbReference type="GO" id="GO:0007165">
    <property type="term" value="P:signal transduction"/>
    <property type="evidence" value="ECO:0007669"/>
    <property type="project" value="InterPro"/>
</dbReference>
<dbReference type="PANTHER" id="PTHR32009:SF115">
    <property type="entry name" value="RPP1-LIKE DISEASE RESISTANCE PROTEIN-RELATED"/>
    <property type="match status" value="1"/>
</dbReference>